<dbReference type="InterPro" id="IPR036165">
    <property type="entry name" value="YefM-like_sf"/>
</dbReference>
<dbReference type="RefSeq" id="WP_311494035.1">
    <property type="nucleotide sequence ID" value="NZ_JAVRHO010000004.1"/>
</dbReference>
<dbReference type="Pfam" id="PF02604">
    <property type="entry name" value="PhdYeFM_antitox"/>
    <property type="match status" value="1"/>
</dbReference>
<dbReference type="EMBL" id="JAVRHO010000004">
    <property type="protein sequence ID" value="MDT0645854.1"/>
    <property type="molecule type" value="Genomic_DNA"/>
</dbReference>
<comment type="caution">
    <text evidence="3">The sequence shown here is derived from an EMBL/GenBank/DDBJ whole genome shotgun (WGS) entry which is preliminary data.</text>
</comment>
<evidence type="ECO:0000256" key="2">
    <source>
        <dbReference type="RuleBase" id="RU362080"/>
    </source>
</evidence>
<dbReference type="InterPro" id="IPR006442">
    <property type="entry name" value="Antitoxin_Phd/YefM"/>
</dbReference>
<reference evidence="3 4" key="1">
    <citation type="submission" date="2023-09" db="EMBL/GenBank/DDBJ databases">
        <authorList>
            <person name="Rey-Velasco X."/>
        </authorList>
    </citation>
    <scope>NUCLEOTIDE SEQUENCE [LARGE SCALE GENOMIC DNA]</scope>
    <source>
        <strain evidence="3 4">F260</strain>
    </source>
</reference>
<comment type="function">
    <text evidence="2">Antitoxin component of a type II toxin-antitoxin (TA) system.</text>
</comment>
<evidence type="ECO:0000256" key="1">
    <source>
        <dbReference type="ARBA" id="ARBA00009981"/>
    </source>
</evidence>
<name>A0ABU3CHM9_9FLAO</name>
<organism evidence="3 4">
    <name type="scientific">Autumnicola lenta</name>
    <dbReference type="NCBI Taxonomy" id="3075593"/>
    <lineage>
        <taxon>Bacteria</taxon>
        <taxon>Pseudomonadati</taxon>
        <taxon>Bacteroidota</taxon>
        <taxon>Flavobacteriia</taxon>
        <taxon>Flavobacteriales</taxon>
        <taxon>Flavobacteriaceae</taxon>
        <taxon>Autumnicola</taxon>
    </lineage>
</organism>
<dbReference type="Gene3D" id="6.10.250.330">
    <property type="match status" value="1"/>
</dbReference>
<protein>
    <recommendedName>
        <fullName evidence="2">Antitoxin</fullName>
    </recommendedName>
</protein>
<evidence type="ECO:0000313" key="4">
    <source>
        <dbReference type="Proteomes" id="UP001245285"/>
    </source>
</evidence>
<gene>
    <name evidence="3" type="ORF">RM545_04070</name>
</gene>
<dbReference type="NCBIfam" id="TIGR01552">
    <property type="entry name" value="phd_fam"/>
    <property type="match status" value="1"/>
</dbReference>
<accession>A0ABU3CHM9</accession>
<dbReference type="Gene3D" id="3.40.1620.10">
    <property type="entry name" value="YefM-like domain"/>
    <property type="match status" value="1"/>
</dbReference>
<sequence length="90" mass="10505">MMKAITISTLRKSIKKHLDYVSKSMEVIIIPRNKEDDAVVIMSIKEYNSLKETEHLLSTKANRNRLAQSIEQLEKGELIRYNEDEIELTQ</sequence>
<comment type="similarity">
    <text evidence="1 2">Belongs to the phD/YefM antitoxin family.</text>
</comment>
<proteinExistence type="inferred from homology"/>
<dbReference type="Proteomes" id="UP001245285">
    <property type="component" value="Unassembled WGS sequence"/>
</dbReference>
<evidence type="ECO:0000313" key="3">
    <source>
        <dbReference type="EMBL" id="MDT0645854.1"/>
    </source>
</evidence>
<dbReference type="SUPFAM" id="SSF143120">
    <property type="entry name" value="YefM-like"/>
    <property type="match status" value="1"/>
</dbReference>
<keyword evidence="4" id="KW-1185">Reference proteome</keyword>